<sequence>MWEDDDLHGQMIERSGSGNQLYSWSFELEWKIWT</sequence>
<evidence type="ECO:0000313" key="2">
    <source>
        <dbReference type="Proteomes" id="UP000063308"/>
    </source>
</evidence>
<name>A0A0E4FSQ5_9BRAD</name>
<proteinExistence type="predicted"/>
<protein>
    <submittedName>
        <fullName evidence="1">Uncharacterized protein</fullName>
    </submittedName>
</protein>
<gene>
    <name evidence="1" type="ORF">NK6_2553</name>
</gene>
<dbReference type="AlphaFoldDB" id="A0A0E4FSQ5"/>
<reference evidence="1 2" key="1">
    <citation type="submission" date="2014-11" db="EMBL/GenBank/DDBJ databases">
        <title>Symbiosis island explosion on the genome of extra-slow-growing strains of soybean bradyrhizobia with massive insertion sequences.</title>
        <authorList>
            <person name="Iida T."/>
            <person name="Minamisawa K."/>
        </authorList>
    </citation>
    <scope>NUCLEOTIDE SEQUENCE [LARGE SCALE GENOMIC DNA]</scope>
    <source>
        <strain evidence="1 2">NK6</strain>
    </source>
</reference>
<accession>A0A0E4FSQ5</accession>
<dbReference type="EMBL" id="AP014685">
    <property type="protein sequence ID" value="BAR55734.1"/>
    <property type="molecule type" value="Genomic_DNA"/>
</dbReference>
<dbReference type="Proteomes" id="UP000063308">
    <property type="component" value="Chromosome"/>
</dbReference>
<evidence type="ECO:0000313" key="1">
    <source>
        <dbReference type="EMBL" id="BAR55734.1"/>
    </source>
</evidence>
<organism evidence="1 2">
    <name type="scientific">Bradyrhizobium diazoefficiens</name>
    <dbReference type="NCBI Taxonomy" id="1355477"/>
    <lineage>
        <taxon>Bacteria</taxon>
        <taxon>Pseudomonadati</taxon>
        <taxon>Pseudomonadota</taxon>
        <taxon>Alphaproteobacteria</taxon>
        <taxon>Hyphomicrobiales</taxon>
        <taxon>Nitrobacteraceae</taxon>
        <taxon>Bradyrhizobium</taxon>
    </lineage>
</organism>